<organism evidence="1 2">
    <name type="scientific">Panicum virgatum</name>
    <name type="common">Blackwell switchgrass</name>
    <dbReference type="NCBI Taxonomy" id="38727"/>
    <lineage>
        <taxon>Eukaryota</taxon>
        <taxon>Viridiplantae</taxon>
        <taxon>Streptophyta</taxon>
        <taxon>Embryophyta</taxon>
        <taxon>Tracheophyta</taxon>
        <taxon>Spermatophyta</taxon>
        <taxon>Magnoliopsida</taxon>
        <taxon>Liliopsida</taxon>
        <taxon>Poales</taxon>
        <taxon>Poaceae</taxon>
        <taxon>PACMAD clade</taxon>
        <taxon>Panicoideae</taxon>
        <taxon>Panicodae</taxon>
        <taxon>Paniceae</taxon>
        <taxon>Panicinae</taxon>
        <taxon>Panicum</taxon>
        <taxon>Panicum sect. Hiantes</taxon>
    </lineage>
</organism>
<accession>A0A8T0QBY8</accession>
<evidence type="ECO:0000313" key="2">
    <source>
        <dbReference type="Proteomes" id="UP000823388"/>
    </source>
</evidence>
<comment type="caution">
    <text evidence="1">The sequence shown here is derived from an EMBL/GenBank/DDBJ whole genome shotgun (WGS) entry which is preliminary data.</text>
</comment>
<dbReference type="AlphaFoldDB" id="A0A8T0QBY8"/>
<dbReference type="EMBL" id="CM029049">
    <property type="protein sequence ID" value="KAG2571353.1"/>
    <property type="molecule type" value="Genomic_DNA"/>
</dbReference>
<proteinExistence type="predicted"/>
<protein>
    <submittedName>
        <fullName evidence="1">Uncharacterized protein</fullName>
    </submittedName>
</protein>
<gene>
    <name evidence="1" type="ORF">PVAP13_7KG009173</name>
</gene>
<sequence>MGGKVGRWRMGWEVGWWRGARFSPGQPVLGPRETHPRPLASPVFLLQAAAATTPARLPCAPLPSFPWHLLLSLLALAGRVRAGKTRLWRTRSRPPFACELC</sequence>
<dbReference type="Proteomes" id="UP000823388">
    <property type="component" value="Chromosome 7K"/>
</dbReference>
<keyword evidence="2" id="KW-1185">Reference proteome</keyword>
<evidence type="ECO:0000313" key="1">
    <source>
        <dbReference type="EMBL" id="KAG2571353.1"/>
    </source>
</evidence>
<reference evidence="1" key="1">
    <citation type="submission" date="2020-05" db="EMBL/GenBank/DDBJ databases">
        <title>WGS assembly of Panicum virgatum.</title>
        <authorList>
            <person name="Lovell J.T."/>
            <person name="Jenkins J."/>
            <person name="Shu S."/>
            <person name="Juenger T.E."/>
            <person name="Schmutz J."/>
        </authorList>
    </citation>
    <scope>NUCLEOTIDE SEQUENCE</scope>
    <source>
        <strain evidence="1">AP13</strain>
    </source>
</reference>
<name>A0A8T0QBY8_PANVG</name>